<organism evidence="1 2">
    <name type="scientific">Streptomyces microflavus DSM 40593</name>
    <dbReference type="NCBI Taxonomy" id="1303692"/>
    <lineage>
        <taxon>Bacteria</taxon>
        <taxon>Bacillati</taxon>
        <taxon>Actinomycetota</taxon>
        <taxon>Actinomycetes</taxon>
        <taxon>Kitasatosporales</taxon>
        <taxon>Streptomycetaceae</taxon>
        <taxon>Streptomyces</taxon>
    </lineage>
</organism>
<evidence type="ECO:0000313" key="1">
    <source>
        <dbReference type="EMBL" id="AGK80578.1"/>
    </source>
</evidence>
<proteinExistence type="predicted"/>
<dbReference type="EMBL" id="CP005080">
    <property type="protein sequence ID" value="AGK80578.1"/>
    <property type="molecule type" value="Genomic_DNA"/>
</dbReference>
<evidence type="ECO:0000313" key="2">
    <source>
        <dbReference type="Proteomes" id="UP000013304"/>
    </source>
</evidence>
<gene>
    <name evidence="1" type="ORF">SFUL_5695</name>
</gene>
<sequence length="33" mass="3563">MDPPPQAHIGVGHDLEYTMCARDGQLILAVRSA</sequence>
<dbReference type="AlphaFoldDB" id="N0D3Z1"/>
<reference evidence="1 2" key="1">
    <citation type="submission" date="2013-04" db="EMBL/GenBank/DDBJ databases">
        <title>Complete genome sequence of Streptomyces fulvissimus.</title>
        <authorList>
            <person name="Myronovskyi M."/>
            <person name="Tokovenko B."/>
            <person name="Manderscheid N."/>
            <person name="Petzke L."/>
            <person name="Luzhetskyy A."/>
        </authorList>
    </citation>
    <scope>NUCLEOTIDE SEQUENCE [LARGE SCALE GENOMIC DNA]</scope>
    <source>
        <strain evidence="1 2">DSM 40593</strain>
    </source>
</reference>
<dbReference type="Proteomes" id="UP000013304">
    <property type="component" value="Chromosome"/>
</dbReference>
<name>N0D3Z1_STRMI</name>
<dbReference type="HOGENOM" id="CLU_3384034_0_0_11"/>
<dbReference type="KEGG" id="sfi:SFUL_5695"/>
<accession>N0D3Z1</accession>
<protein>
    <submittedName>
        <fullName evidence="1">Uncharacterized protein</fullName>
    </submittedName>
</protein>